<feature type="region of interest" description="Disordered" evidence="4">
    <location>
        <begin position="60"/>
        <end position="85"/>
    </location>
</feature>
<name>A0A5C5UX15_9BACT</name>
<feature type="repeat" description="TPR" evidence="3">
    <location>
        <begin position="191"/>
        <end position="224"/>
    </location>
</feature>
<dbReference type="RefSeq" id="WP_146435698.1">
    <property type="nucleotide sequence ID" value="NZ_SJPF01000005.1"/>
</dbReference>
<protein>
    <submittedName>
        <fullName evidence="6">Photosystem I assembly protein Ycf3</fullName>
    </submittedName>
</protein>
<dbReference type="EMBL" id="SJPF01000005">
    <property type="protein sequence ID" value="TWT30881.1"/>
    <property type="molecule type" value="Genomic_DNA"/>
</dbReference>
<feature type="region of interest" description="Disordered" evidence="4">
    <location>
        <begin position="307"/>
        <end position="347"/>
    </location>
</feature>
<dbReference type="InterPro" id="IPR013105">
    <property type="entry name" value="TPR_2"/>
</dbReference>
<dbReference type="OrthoDB" id="288828at2"/>
<dbReference type="Gene3D" id="1.25.40.10">
    <property type="entry name" value="Tetratricopeptide repeat domain"/>
    <property type="match status" value="1"/>
</dbReference>
<organism evidence="6 7">
    <name type="scientific">Blastopirellula retiformator</name>
    <dbReference type="NCBI Taxonomy" id="2527970"/>
    <lineage>
        <taxon>Bacteria</taxon>
        <taxon>Pseudomonadati</taxon>
        <taxon>Planctomycetota</taxon>
        <taxon>Planctomycetia</taxon>
        <taxon>Pirellulales</taxon>
        <taxon>Pirellulaceae</taxon>
        <taxon>Blastopirellula</taxon>
    </lineage>
</organism>
<accession>A0A5C5UX15</accession>
<reference evidence="6 7" key="1">
    <citation type="submission" date="2019-02" db="EMBL/GenBank/DDBJ databases">
        <title>Deep-cultivation of Planctomycetes and their phenomic and genomic characterization uncovers novel biology.</title>
        <authorList>
            <person name="Wiegand S."/>
            <person name="Jogler M."/>
            <person name="Boedeker C."/>
            <person name="Pinto D."/>
            <person name="Vollmers J."/>
            <person name="Rivas-Marin E."/>
            <person name="Kohn T."/>
            <person name="Peeters S.H."/>
            <person name="Heuer A."/>
            <person name="Rast P."/>
            <person name="Oberbeckmann S."/>
            <person name="Bunk B."/>
            <person name="Jeske O."/>
            <person name="Meyerdierks A."/>
            <person name="Storesund J.E."/>
            <person name="Kallscheuer N."/>
            <person name="Luecker S."/>
            <person name="Lage O.M."/>
            <person name="Pohl T."/>
            <person name="Merkel B.J."/>
            <person name="Hornburger P."/>
            <person name="Mueller R.-W."/>
            <person name="Bruemmer F."/>
            <person name="Labrenz M."/>
            <person name="Spormann A.M."/>
            <person name="Op Den Camp H."/>
            <person name="Overmann J."/>
            <person name="Amann R."/>
            <person name="Jetten M.S.M."/>
            <person name="Mascher T."/>
            <person name="Medema M.H."/>
            <person name="Devos D.P."/>
            <person name="Kaster A.-K."/>
            <person name="Ovreas L."/>
            <person name="Rohde M."/>
            <person name="Galperin M.Y."/>
            <person name="Jogler C."/>
        </authorList>
    </citation>
    <scope>NUCLEOTIDE SEQUENCE [LARGE SCALE GENOMIC DNA]</scope>
    <source>
        <strain evidence="6 7">Enr8</strain>
    </source>
</reference>
<dbReference type="InterPro" id="IPR051685">
    <property type="entry name" value="Ycf3/AcsC/BcsC/TPR_MFPF"/>
</dbReference>
<evidence type="ECO:0000256" key="5">
    <source>
        <dbReference type="SAM" id="SignalP"/>
    </source>
</evidence>
<proteinExistence type="predicted"/>
<gene>
    <name evidence="6" type="ORF">Enr8_44070</name>
</gene>
<keyword evidence="2 3" id="KW-0802">TPR repeat</keyword>
<dbReference type="Pfam" id="PF13432">
    <property type="entry name" value="TPR_16"/>
    <property type="match status" value="1"/>
</dbReference>
<evidence type="ECO:0000256" key="3">
    <source>
        <dbReference type="PROSITE-ProRule" id="PRU00339"/>
    </source>
</evidence>
<dbReference type="PROSITE" id="PS50005">
    <property type="entry name" value="TPR"/>
    <property type="match status" value="3"/>
</dbReference>
<dbReference type="InterPro" id="IPR019734">
    <property type="entry name" value="TPR_rpt"/>
</dbReference>
<dbReference type="PANTHER" id="PTHR44943:SF8">
    <property type="entry name" value="TPR REPEAT-CONTAINING PROTEIN MJ0263"/>
    <property type="match status" value="1"/>
</dbReference>
<dbReference type="InterPro" id="IPR011990">
    <property type="entry name" value="TPR-like_helical_dom_sf"/>
</dbReference>
<evidence type="ECO:0000256" key="2">
    <source>
        <dbReference type="ARBA" id="ARBA00022803"/>
    </source>
</evidence>
<evidence type="ECO:0000313" key="7">
    <source>
        <dbReference type="Proteomes" id="UP000318878"/>
    </source>
</evidence>
<keyword evidence="1" id="KW-0677">Repeat</keyword>
<feature type="signal peptide" evidence="5">
    <location>
        <begin position="1"/>
        <end position="32"/>
    </location>
</feature>
<evidence type="ECO:0000313" key="6">
    <source>
        <dbReference type="EMBL" id="TWT30881.1"/>
    </source>
</evidence>
<keyword evidence="5" id="KW-0732">Signal</keyword>
<comment type="caution">
    <text evidence="6">The sequence shown here is derived from an EMBL/GenBank/DDBJ whole genome shotgun (WGS) entry which is preliminary data.</text>
</comment>
<sequence precursor="true">MALNKSVFQSKPLCAGIASLALAGAVWTSPLAAEENSVGLLNKLPSFNVRQVQFTSEKSDSDSLEEYIRETEERNSKKSSGNSFTRTLKNAGKSISDAFTTKSQSTAVDDPLSLSNMPDQLGPTIYLSAGRMLEQQGKFEEAAKQYQTALQEQPDKLFALLSVARLMDRQGKSTAALEYYQKAAEAHPDSAIAMNDLGLCYLKLKRFDDAMASIFKATTIEPENKRYRNNMSSALVDANRLEEAFSQLEYAHGAAVAHYNLGYLLFKKGDGHLARLHLNLAIEKDPDLESARQLLIIIDRNQPEVAARPNYGQQPNLRRLPAAPSPPQLNFNQKSVGNMQTLPPIRR</sequence>
<feature type="repeat" description="TPR" evidence="3">
    <location>
        <begin position="157"/>
        <end position="190"/>
    </location>
</feature>
<evidence type="ECO:0000256" key="1">
    <source>
        <dbReference type="ARBA" id="ARBA00022737"/>
    </source>
</evidence>
<keyword evidence="7" id="KW-1185">Reference proteome</keyword>
<feature type="chain" id="PRO_5022958448" evidence="5">
    <location>
        <begin position="33"/>
        <end position="347"/>
    </location>
</feature>
<dbReference type="PANTHER" id="PTHR44943">
    <property type="entry name" value="CELLULOSE SYNTHASE OPERON PROTEIN C"/>
    <property type="match status" value="1"/>
</dbReference>
<feature type="compositionally biased region" description="Polar residues" evidence="4">
    <location>
        <begin position="328"/>
        <end position="341"/>
    </location>
</feature>
<evidence type="ECO:0000256" key="4">
    <source>
        <dbReference type="SAM" id="MobiDB-lite"/>
    </source>
</evidence>
<dbReference type="PROSITE" id="PS50293">
    <property type="entry name" value="TPR_REGION"/>
    <property type="match status" value="1"/>
</dbReference>
<dbReference type="AlphaFoldDB" id="A0A5C5UX15"/>
<dbReference type="SUPFAM" id="SSF48452">
    <property type="entry name" value="TPR-like"/>
    <property type="match status" value="1"/>
</dbReference>
<dbReference type="Pfam" id="PF07719">
    <property type="entry name" value="TPR_2"/>
    <property type="match status" value="1"/>
</dbReference>
<dbReference type="SMART" id="SM00028">
    <property type="entry name" value="TPR"/>
    <property type="match status" value="4"/>
</dbReference>
<feature type="compositionally biased region" description="Basic and acidic residues" evidence="4">
    <location>
        <begin position="60"/>
        <end position="76"/>
    </location>
</feature>
<dbReference type="Proteomes" id="UP000318878">
    <property type="component" value="Unassembled WGS sequence"/>
</dbReference>
<feature type="repeat" description="TPR" evidence="3">
    <location>
        <begin position="123"/>
        <end position="156"/>
    </location>
</feature>